<evidence type="ECO:0000256" key="1">
    <source>
        <dbReference type="ARBA" id="ARBA00022452"/>
    </source>
</evidence>
<dbReference type="InterPro" id="IPR051544">
    <property type="entry name" value="TPS_OM_transporter"/>
</dbReference>
<dbReference type="Pfam" id="PF08479">
    <property type="entry name" value="POTRA_2"/>
    <property type="match status" value="1"/>
</dbReference>
<sequence length="786" mass="88293">MNSLTKMCSVFSRLSLWSVSTVACFLLPVHSALAKNIDVQLFGEHYTLLLPEYMDDEDSRKELFSKADAQGNNLLVQFDEAWWQTQAMQLQKALNDQEQSFLSGPRYAPEALTPLARYLRLLMPELDIGAPISIEDVSLNEIQYGALFNLLYELRENQDNASPEAYLTSINFQPRELIKRNLSRLSGRNFTCLYQIDDELQISLRANWVNCLDEARPQLLWVNQVNINYDEASTGFDVEKSNISNFVSQQSEGKTQYQNDGREGFDPFDLALVAIELNRAFVSSSAGQRYTAEDNQLIAASLEQLRQQHAMSFSDLRDISESLQDFIRAQGYLLAKVYIPQQDFRAADGVVELAVASGILSEIHFRNIEETDYKEDVLIPAFQNYLMQPVSSDLSSAYFRINDIPGLSVQAGFFEPGEENGQTRLNLGLEEEDWQLQVRSDNYGSEATGEYRVLAGLDWYNLTGHGDSINIGLLQASSPSNTSYGFAKYRYPFWGLKADVSVSYEQTQYEAIGGQGANTALSQGDLSTASLAFDYRWLRSKDLNLSISLAAIKKTSDTTVTLQLGDKSVVDGLETEVKGAQFDIRFDYLMSSLRALTDWRLSYFSGNQTDINQGVTEKDYDKISLNSDTLFLLPVNLFGQPLRLNAKFQAIHSSELLPTFERQPLGGPYAVKAFKTADFTGDKTVYGNLQLLSNVSSLFGSLGEDHDLSVALFAEASYGELNALNNQTDSWARFQAYGAALFYSWREDLRIELSMSFSGSKDSSADFADIISEPEESIYISMSYRY</sequence>
<keyword evidence="2" id="KW-0812">Transmembrane</keyword>
<dbReference type="GO" id="GO:0008320">
    <property type="term" value="F:protein transmembrane transporter activity"/>
    <property type="evidence" value="ECO:0007669"/>
    <property type="project" value="TreeGrafter"/>
</dbReference>
<dbReference type="AlphaFoldDB" id="A0A7X0JTP7"/>
<evidence type="ECO:0000313" key="7">
    <source>
        <dbReference type="EMBL" id="MBB6521543.1"/>
    </source>
</evidence>
<keyword evidence="4" id="KW-0732">Signal</keyword>
<protein>
    <submittedName>
        <fullName evidence="7">Hemolysin activation/secretion protein</fullName>
    </submittedName>
</protein>
<dbReference type="PANTHER" id="PTHR34597">
    <property type="entry name" value="SLR1661 PROTEIN"/>
    <property type="match status" value="1"/>
</dbReference>
<dbReference type="Gene3D" id="2.40.160.50">
    <property type="entry name" value="membrane protein fhac: a member of the omp85/tpsb transporter family"/>
    <property type="match status" value="1"/>
</dbReference>
<evidence type="ECO:0000259" key="5">
    <source>
        <dbReference type="Pfam" id="PF03865"/>
    </source>
</evidence>
<dbReference type="RefSeq" id="WP_166844295.1">
    <property type="nucleotide sequence ID" value="NZ_JAAONY010000002.1"/>
</dbReference>
<feature type="chain" id="PRO_5031355456" evidence="4">
    <location>
        <begin position="35"/>
        <end position="786"/>
    </location>
</feature>
<evidence type="ECO:0000313" key="8">
    <source>
        <dbReference type="Proteomes" id="UP000528457"/>
    </source>
</evidence>
<feature type="domain" description="Haemolysin activator HlyB C-terminal" evidence="5">
    <location>
        <begin position="424"/>
        <end position="690"/>
    </location>
</feature>
<dbReference type="Pfam" id="PF03865">
    <property type="entry name" value="ShlB"/>
    <property type="match status" value="1"/>
</dbReference>
<keyword evidence="8" id="KW-1185">Reference proteome</keyword>
<name>A0A7X0JTP7_9GAMM</name>
<evidence type="ECO:0000256" key="2">
    <source>
        <dbReference type="ARBA" id="ARBA00022692"/>
    </source>
</evidence>
<feature type="signal peptide" evidence="4">
    <location>
        <begin position="1"/>
        <end position="34"/>
    </location>
</feature>
<dbReference type="InParanoid" id="A0A7X0JTP7"/>
<accession>A0A7X0JTP7</accession>
<dbReference type="EMBL" id="JACHHT010000002">
    <property type="protein sequence ID" value="MBB6521543.1"/>
    <property type="molecule type" value="Genomic_DNA"/>
</dbReference>
<dbReference type="InterPro" id="IPR013686">
    <property type="entry name" value="Polypept-transport_assoc_ShlB"/>
</dbReference>
<dbReference type="InterPro" id="IPR005565">
    <property type="entry name" value="Hemolysn_activator_HlyB_C"/>
</dbReference>
<evidence type="ECO:0000259" key="6">
    <source>
        <dbReference type="Pfam" id="PF08479"/>
    </source>
</evidence>
<dbReference type="Proteomes" id="UP000528457">
    <property type="component" value="Unassembled WGS sequence"/>
</dbReference>
<reference evidence="7 8" key="1">
    <citation type="submission" date="2020-08" db="EMBL/GenBank/DDBJ databases">
        <title>Genomic Encyclopedia of Type Strains, Phase IV (KMG-IV): sequencing the most valuable type-strain genomes for metagenomic binning, comparative biology and taxonomic classification.</title>
        <authorList>
            <person name="Goeker M."/>
        </authorList>
    </citation>
    <scope>NUCLEOTIDE SEQUENCE [LARGE SCALE GENOMIC DNA]</scope>
    <source>
        <strain evidence="7 8">DSM 22368</strain>
    </source>
</reference>
<dbReference type="GO" id="GO:0098046">
    <property type="term" value="C:type V protein secretion system complex"/>
    <property type="evidence" value="ECO:0007669"/>
    <property type="project" value="TreeGrafter"/>
</dbReference>
<evidence type="ECO:0000256" key="4">
    <source>
        <dbReference type="SAM" id="SignalP"/>
    </source>
</evidence>
<keyword evidence="1" id="KW-1134">Transmembrane beta strand</keyword>
<feature type="domain" description="Polypeptide-transport-associated ShlB-type" evidence="6">
    <location>
        <begin position="308"/>
        <end position="358"/>
    </location>
</feature>
<dbReference type="Gene3D" id="3.10.20.310">
    <property type="entry name" value="membrane protein fhac"/>
    <property type="match status" value="1"/>
</dbReference>
<organism evidence="7 8">
    <name type="scientific">Pseudoteredinibacter isoporae</name>
    <dbReference type="NCBI Taxonomy" id="570281"/>
    <lineage>
        <taxon>Bacteria</taxon>
        <taxon>Pseudomonadati</taxon>
        <taxon>Pseudomonadota</taxon>
        <taxon>Gammaproteobacteria</taxon>
        <taxon>Cellvibrionales</taxon>
        <taxon>Cellvibrionaceae</taxon>
        <taxon>Pseudoteredinibacter</taxon>
    </lineage>
</organism>
<dbReference type="PROSITE" id="PS51257">
    <property type="entry name" value="PROKAR_LIPOPROTEIN"/>
    <property type="match status" value="1"/>
</dbReference>
<comment type="caution">
    <text evidence="7">The sequence shown here is derived from an EMBL/GenBank/DDBJ whole genome shotgun (WGS) entry which is preliminary data.</text>
</comment>
<proteinExistence type="predicted"/>
<keyword evidence="3" id="KW-0998">Cell outer membrane</keyword>
<dbReference type="PANTHER" id="PTHR34597:SF3">
    <property type="entry name" value="OUTER MEMBRANE TRANSPORTER CDIB"/>
    <property type="match status" value="1"/>
</dbReference>
<keyword evidence="1" id="KW-0472">Membrane</keyword>
<evidence type="ECO:0000256" key="3">
    <source>
        <dbReference type="ARBA" id="ARBA00023237"/>
    </source>
</evidence>
<dbReference type="GO" id="GO:0046819">
    <property type="term" value="P:protein secretion by the type V secretion system"/>
    <property type="evidence" value="ECO:0007669"/>
    <property type="project" value="TreeGrafter"/>
</dbReference>
<gene>
    <name evidence="7" type="ORF">HNR48_001828</name>
</gene>